<evidence type="ECO:0000256" key="1">
    <source>
        <dbReference type="ARBA" id="ARBA00007177"/>
    </source>
</evidence>
<keyword evidence="5" id="KW-1185">Reference proteome</keyword>
<dbReference type="STRING" id="59750.AWC31_02630"/>
<reference evidence="4 5" key="1">
    <citation type="submission" date="2015-07" db="EMBL/GenBank/DDBJ databases">
        <title>A draft genome sequence of Mycobacterium wolinskyi.</title>
        <authorList>
            <person name="de Man T.J."/>
            <person name="Perry K.A."/>
            <person name="Coulliette A.D."/>
            <person name="Jensen B."/>
            <person name="Toney N.C."/>
            <person name="Limbago B.M."/>
            <person name="Noble-Wang J."/>
        </authorList>
    </citation>
    <scope>NUCLEOTIDE SEQUENCE [LARGE SCALE GENOMIC DNA]</scope>
    <source>
        <strain evidence="4 5">CDC_01</strain>
    </source>
</reference>
<dbReference type="AlphaFoldDB" id="A0A132PAZ7"/>
<protein>
    <recommendedName>
        <fullName evidence="3">Urease accessory protein UreD</fullName>
    </recommendedName>
</protein>
<comment type="subcellular location">
    <subcellularLocation>
        <location evidence="3">Cytoplasm</location>
    </subcellularLocation>
</comment>
<keyword evidence="3" id="KW-0963">Cytoplasm</keyword>
<proteinExistence type="inferred from homology"/>
<accession>A0A132PAZ7</accession>
<evidence type="ECO:0000313" key="4">
    <source>
        <dbReference type="EMBL" id="KWX19499.1"/>
    </source>
</evidence>
<dbReference type="PANTHER" id="PTHR33643:SF1">
    <property type="entry name" value="UREASE ACCESSORY PROTEIN D"/>
    <property type="match status" value="1"/>
</dbReference>
<comment type="similarity">
    <text evidence="1 3">Belongs to the UreD family.</text>
</comment>
<dbReference type="GO" id="GO:0005737">
    <property type="term" value="C:cytoplasm"/>
    <property type="evidence" value="ECO:0007669"/>
    <property type="project" value="UniProtKB-SubCell"/>
</dbReference>
<name>A0A132PAZ7_9MYCO</name>
<comment type="function">
    <text evidence="3">Required for maturation of urease via the functional incorporation of the urease nickel metallocenter.</text>
</comment>
<gene>
    <name evidence="3" type="primary">ureD</name>
    <name evidence="4" type="ORF">AFM11_35620</name>
</gene>
<evidence type="ECO:0000256" key="2">
    <source>
        <dbReference type="ARBA" id="ARBA00023186"/>
    </source>
</evidence>
<dbReference type="EMBL" id="LGTW01000045">
    <property type="protein sequence ID" value="KWX19499.1"/>
    <property type="molecule type" value="Genomic_DNA"/>
</dbReference>
<comment type="subunit">
    <text evidence="3">UreD, UreF and UreG form a complex that acts as a GTP-hydrolysis-dependent molecular chaperone, activating the urease apoprotein by helping to assemble the nickel containing metallocenter of UreC. The UreE protein probably delivers the nickel.</text>
</comment>
<dbReference type="PANTHER" id="PTHR33643">
    <property type="entry name" value="UREASE ACCESSORY PROTEIN D"/>
    <property type="match status" value="1"/>
</dbReference>
<evidence type="ECO:0000313" key="5">
    <source>
        <dbReference type="Proteomes" id="UP000070612"/>
    </source>
</evidence>
<sequence length="273" mass="28173">MTTALDLVFARVGGRTVLTRRRYRWPLLIGRVFDEPAQHGMGSVTVQNAAGTVIPGDVVRQRIGVVDAGWAVVRGQGATVVSGVPGRGEAVEDVCVRVGAGSRLLLDPPPRILTAHARYRQHTQVCVEPGGQAVFTDAVVLHPALTDEVFGSYASRVAITAADGALLALDAQVLATMPVVRRAPTAFGTVYIVGAGLDTAMTARTPALESVADLGSVYVGVTDLPNSAGWAVRIAASDGGALRTAIGAVIGLVTPCPAELLVPVRCPSSTLPG</sequence>
<dbReference type="Proteomes" id="UP000070612">
    <property type="component" value="Unassembled WGS sequence"/>
</dbReference>
<dbReference type="Pfam" id="PF01774">
    <property type="entry name" value="UreD"/>
    <property type="match status" value="1"/>
</dbReference>
<dbReference type="InterPro" id="IPR002669">
    <property type="entry name" value="UreD"/>
</dbReference>
<dbReference type="HAMAP" id="MF_01384">
    <property type="entry name" value="UreD"/>
    <property type="match status" value="1"/>
</dbReference>
<organism evidence="4 5">
    <name type="scientific">Mycolicibacterium wolinskyi</name>
    <dbReference type="NCBI Taxonomy" id="59750"/>
    <lineage>
        <taxon>Bacteria</taxon>
        <taxon>Bacillati</taxon>
        <taxon>Actinomycetota</taxon>
        <taxon>Actinomycetes</taxon>
        <taxon>Mycobacteriales</taxon>
        <taxon>Mycobacteriaceae</taxon>
        <taxon>Mycolicibacterium</taxon>
    </lineage>
</organism>
<keyword evidence="3" id="KW-0996">Nickel insertion</keyword>
<dbReference type="RefSeq" id="WP_067859851.1">
    <property type="nucleotide sequence ID" value="NZ_LGTW01000045.1"/>
</dbReference>
<evidence type="ECO:0000256" key="3">
    <source>
        <dbReference type="HAMAP-Rule" id="MF_01384"/>
    </source>
</evidence>
<comment type="caution">
    <text evidence="4">The sequence shown here is derived from an EMBL/GenBank/DDBJ whole genome shotgun (WGS) entry which is preliminary data.</text>
</comment>
<keyword evidence="2 3" id="KW-0143">Chaperone</keyword>
<dbReference type="GO" id="GO:0016151">
    <property type="term" value="F:nickel cation binding"/>
    <property type="evidence" value="ECO:0007669"/>
    <property type="project" value="UniProtKB-UniRule"/>
</dbReference>